<gene>
    <name evidence="1" type="ORF">chiPu_0028496</name>
</gene>
<reference evidence="1 2" key="1">
    <citation type="journal article" date="2018" name="Nat. Ecol. Evol.">
        <title>Shark genomes provide insights into elasmobranch evolution and the origin of vertebrates.</title>
        <authorList>
            <person name="Hara Y"/>
            <person name="Yamaguchi K"/>
            <person name="Onimaru K"/>
            <person name="Kadota M"/>
            <person name="Koyanagi M"/>
            <person name="Keeley SD"/>
            <person name="Tatsumi K"/>
            <person name="Tanaka K"/>
            <person name="Motone F"/>
            <person name="Kageyama Y"/>
            <person name="Nozu R"/>
            <person name="Adachi N"/>
            <person name="Nishimura O"/>
            <person name="Nakagawa R"/>
            <person name="Tanegashima C"/>
            <person name="Kiyatake I"/>
            <person name="Matsumoto R"/>
            <person name="Murakumo K"/>
            <person name="Nishida K"/>
            <person name="Terakita A"/>
            <person name="Kuratani S"/>
            <person name="Sato K"/>
            <person name="Hyodo S Kuraku.S."/>
        </authorList>
    </citation>
    <scope>NUCLEOTIDE SEQUENCE [LARGE SCALE GENOMIC DNA]</scope>
</reference>
<dbReference type="Proteomes" id="UP000287033">
    <property type="component" value="Unassembled WGS sequence"/>
</dbReference>
<evidence type="ECO:0000313" key="1">
    <source>
        <dbReference type="EMBL" id="GCC44396.1"/>
    </source>
</evidence>
<evidence type="ECO:0000313" key="2">
    <source>
        <dbReference type="Proteomes" id="UP000287033"/>
    </source>
</evidence>
<keyword evidence="2" id="KW-1185">Reference proteome</keyword>
<comment type="caution">
    <text evidence="1">The sequence shown here is derived from an EMBL/GenBank/DDBJ whole genome shotgun (WGS) entry which is preliminary data.</text>
</comment>
<dbReference type="EMBL" id="BEZZ01132757">
    <property type="protein sequence ID" value="GCC44396.1"/>
    <property type="molecule type" value="Genomic_DNA"/>
</dbReference>
<name>A0A401TP51_CHIPU</name>
<accession>A0A401TP51</accession>
<organism evidence="1 2">
    <name type="scientific">Chiloscyllium punctatum</name>
    <name type="common">Brownbanded bambooshark</name>
    <name type="synonym">Hemiscyllium punctatum</name>
    <dbReference type="NCBI Taxonomy" id="137246"/>
    <lineage>
        <taxon>Eukaryota</taxon>
        <taxon>Metazoa</taxon>
        <taxon>Chordata</taxon>
        <taxon>Craniata</taxon>
        <taxon>Vertebrata</taxon>
        <taxon>Chondrichthyes</taxon>
        <taxon>Elasmobranchii</taxon>
        <taxon>Galeomorphii</taxon>
        <taxon>Galeoidea</taxon>
        <taxon>Orectolobiformes</taxon>
        <taxon>Hemiscylliidae</taxon>
        <taxon>Chiloscyllium</taxon>
    </lineage>
</organism>
<proteinExistence type="predicted"/>
<dbReference type="AlphaFoldDB" id="A0A401TP51"/>
<sequence length="45" mass="4889">MRQFTRGGVRVSDVITRVAGVATCVIQQSETLGGEIVFLAPRQLK</sequence>
<protein>
    <submittedName>
        <fullName evidence="1">Uncharacterized protein</fullName>
    </submittedName>
</protein>
<feature type="non-terminal residue" evidence="1">
    <location>
        <position position="45"/>
    </location>
</feature>